<dbReference type="PANTHER" id="PTHR28047">
    <property type="entry name" value="PROTEIN DCG1"/>
    <property type="match status" value="1"/>
</dbReference>
<organism evidence="2 3">
    <name type="scientific">Komagataeibacter rhaeticus</name>
    <dbReference type="NCBI Taxonomy" id="215221"/>
    <lineage>
        <taxon>Bacteria</taxon>
        <taxon>Pseudomonadati</taxon>
        <taxon>Pseudomonadota</taxon>
        <taxon>Alphaproteobacteria</taxon>
        <taxon>Acetobacterales</taxon>
        <taxon>Acetobacteraceae</taxon>
        <taxon>Komagataeibacter</taxon>
    </lineage>
</organism>
<comment type="similarity">
    <text evidence="1">Belongs to the HyuE racemase family.</text>
</comment>
<dbReference type="GO" id="GO:0047661">
    <property type="term" value="F:amino-acid racemase activity"/>
    <property type="evidence" value="ECO:0007669"/>
    <property type="project" value="InterPro"/>
</dbReference>
<dbReference type="InterPro" id="IPR015942">
    <property type="entry name" value="Asp/Glu/hydantoin_racemase"/>
</dbReference>
<dbReference type="RefSeq" id="WP_110581203.1">
    <property type="nucleotide sequence ID" value="NZ_NKTZ01000015.1"/>
</dbReference>
<gene>
    <name evidence="2" type="ORF">GWK63_05745</name>
</gene>
<protein>
    <submittedName>
        <fullName evidence="2">Hydantoin racemase</fullName>
    </submittedName>
</protein>
<proteinExistence type="inferred from homology"/>
<dbReference type="InterPro" id="IPR052186">
    <property type="entry name" value="Hydantoin_racemase-like"/>
</dbReference>
<dbReference type="KEGG" id="kre:GWK63_05745"/>
<dbReference type="AlphaFoldDB" id="A0A181C9D7"/>
<name>A0A181C9D7_9PROT</name>
<sequence length="258" mass="27220">MIGCLPVPRLLLINPNTDMDMTQRMAAHARALFAGTVTVQAVTARFGARYITDRVSLTIAGHAVLDALACMQEPFDGVLVACFGDPGRQALASICPVPVMGMAQASIMRAARLPGRFSIVTGGAKWEPMLAELVQAMGLRDRLASIRILPETGNVLALDGDGTCRQLVQACNRAVHEDGASRIVLGGAGLAGFAPRIASQVVAPVLCSLRESLLEAQRQLARPALSTTPCRGGMETVGLSPELQHYLVSGPDICVTHN</sequence>
<evidence type="ECO:0000256" key="1">
    <source>
        <dbReference type="ARBA" id="ARBA00038414"/>
    </source>
</evidence>
<dbReference type="PANTHER" id="PTHR28047:SF5">
    <property type="entry name" value="PROTEIN DCG1"/>
    <property type="match status" value="1"/>
</dbReference>
<dbReference type="Pfam" id="PF01177">
    <property type="entry name" value="Asp_Glu_race"/>
    <property type="match status" value="1"/>
</dbReference>
<reference evidence="2 3" key="1">
    <citation type="submission" date="2020-03" db="EMBL/GenBank/DDBJ databases">
        <title>Isolation of cellulose-producing strains, genome characterization and application of the synthesized cellulose films as an economical and sustainable material for piezoelectric sensor construction.</title>
        <authorList>
            <person name="Mangayil R.K."/>
        </authorList>
    </citation>
    <scope>NUCLEOTIDE SEQUENCE [LARGE SCALE GENOMIC DNA]</scope>
    <source>
        <strain evidence="2 3">ENS 9a1a</strain>
    </source>
</reference>
<evidence type="ECO:0000313" key="2">
    <source>
        <dbReference type="EMBL" id="QIP35039.1"/>
    </source>
</evidence>
<dbReference type="Proteomes" id="UP000502533">
    <property type="component" value="Chromosome"/>
</dbReference>
<dbReference type="Gene3D" id="3.40.50.12500">
    <property type="match status" value="1"/>
</dbReference>
<dbReference type="EMBL" id="CP050139">
    <property type="protein sequence ID" value="QIP35039.1"/>
    <property type="molecule type" value="Genomic_DNA"/>
</dbReference>
<keyword evidence="3" id="KW-1185">Reference proteome</keyword>
<accession>A0A181C9D7</accession>
<dbReference type="InterPro" id="IPR053714">
    <property type="entry name" value="Iso_Racemase_Enz_sf"/>
</dbReference>
<evidence type="ECO:0000313" key="3">
    <source>
        <dbReference type="Proteomes" id="UP000502533"/>
    </source>
</evidence>